<accession>A0AAV8YZT5</accession>
<comment type="caution">
    <text evidence="1">The sequence shown here is derived from an EMBL/GenBank/DDBJ whole genome shotgun (WGS) entry which is preliminary data.</text>
</comment>
<gene>
    <name evidence="1" type="ORF">NQ318_004852</name>
</gene>
<proteinExistence type="predicted"/>
<evidence type="ECO:0000313" key="2">
    <source>
        <dbReference type="Proteomes" id="UP001162162"/>
    </source>
</evidence>
<dbReference type="Proteomes" id="UP001162162">
    <property type="component" value="Unassembled WGS sequence"/>
</dbReference>
<reference evidence="1" key="1">
    <citation type="journal article" date="2023" name="Insect Mol. Biol.">
        <title>Genome sequencing provides insights into the evolution of gene families encoding plant cell wall-degrading enzymes in longhorned beetles.</title>
        <authorList>
            <person name="Shin N.R."/>
            <person name="Okamura Y."/>
            <person name="Kirsch R."/>
            <person name="Pauchet Y."/>
        </authorList>
    </citation>
    <scope>NUCLEOTIDE SEQUENCE</scope>
    <source>
        <strain evidence="1">AMC_N1</strain>
    </source>
</reference>
<protein>
    <submittedName>
        <fullName evidence="1">Uncharacterized protein</fullName>
    </submittedName>
</protein>
<keyword evidence="2" id="KW-1185">Reference proteome</keyword>
<sequence length="118" mass="13306">MYYRALGSAKPSVGITFICTESGVDIQGYNTRNECMEKNVYYAREFLSSLGVSEMAQKALKTIHAKFYEKKRERNRNGNAWPTCLRGPPETCKKECAVLIPKFIILDVDFAAADLNIS</sequence>
<dbReference type="AlphaFoldDB" id="A0AAV8YZT5"/>
<name>A0AAV8YZT5_9CUCU</name>
<dbReference type="EMBL" id="JAPWTK010000023">
    <property type="protein sequence ID" value="KAJ8957373.1"/>
    <property type="molecule type" value="Genomic_DNA"/>
</dbReference>
<evidence type="ECO:0000313" key="1">
    <source>
        <dbReference type="EMBL" id="KAJ8957373.1"/>
    </source>
</evidence>
<organism evidence="1 2">
    <name type="scientific">Aromia moschata</name>
    <dbReference type="NCBI Taxonomy" id="1265417"/>
    <lineage>
        <taxon>Eukaryota</taxon>
        <taxon>Metazoa</taxon>
        <taxon>Ecdysozoa</taxon>
        <taxon>Arthropoda</taxon>
        <taxon>Hexapoda</taxon>
        <taxon>Insecta</taxon>
        <taxon>Pterygota</taxon>
        <taxon>Neoptera</taxon>
        <taxon>Endopterygota</taxon>
        <taxon>Coleoptera</taxon>
        <taxon>Polyphaga</taxon>
        <taxon>Cucujiformia</taxon>
        <taxon>Chrysomeloidea</taxon>
        <taxon>Cerambycidae</taxon>
        <taxon>Cerambycinae</taxon>
        <taxon>Callichromatini</taxon>
        <taxon>Aromia</taxon>
    </lineage>
</organism>